<organism evidence="3 4">
    <name type="scientific">Monoraphidium neglectum</name>
    <dbReference type="NCBI Taxonomy" id="145388"/>
    <lineage>
        <taxon>Eukaryota</taxon>
        <taxon>Viridiplantae</taxon>
        <taxon>Chlorophyta</taxon>
        <taxon>core chlorophytes</taxon>
        <taxon>Chlorophyceae</taxon>
        <taxon>CS clade</taxon>
        <taxon>Sphaeropleales</taxon>
        <taxon>Selenastraceae</taxon>
        <taxon>Monoraphidium</taxon>
    </lineage>
</organism>
<dbReference type="AlphaFoldDB" id="A0A0D2NKC9"/>
<dbReference type="OrthoDB" id="10604496at2759"/>
<dbReference type="GeneID" id="25735590"/>
<keyword evidence="2" id="KW-0812">Transmembrane</keyword>
<feature type="compositionally biased region" description="Gly residues" evidence="1">
    <location>
        <begin position="300"/>
        <end position="315"/>
    </location>
</feature>
<feature type="compositionally biased region" description="Pro residues" evidence="1">
    <location>
        <begin position="62"/>
        <end position="80"/>
    </location>
</feature>
<name>A0A0D2NKC9_9CHLO</name>
<dbReference type="RefSeq" id="XP_013904265.1">
    <property type="nucleotide sequence ID" value="XM_014048811.1"/>
</dbReference>
<feature type="transmembrane region" description="Helical" evidence="2">
    <location>
        <begin position="189"/>
        <end position="208"/>
    </location>
</feature>
<feature type="region of interest" description="Disordered" evidence="1">
    <location>
        <begin position="52"/>
        <end position="80"/>
    </location>
</feature>
<evidence type="ECO:0000256" key="1">
    <source>
        <dbReference type="SAM" id="MobiDB-lite"/>
    </source>
</evidence>
<protein>
    <submittedName>
        <fullName evidence="3">Uncharacterized protein</fullName>
    </submittedName>
</protein>
<feature type="region of interest" description="Disordered" evidence="1">
    <location>
        <begin position="232"/>
        <end position="279"/>
    </location>
</feature>
<dbReference type="Proteomes" id="UP000054498">
    <property type="component" value="Unassembled WGS sequence"/>
</dbReference>
<feature type="transmembrane region" description="Helical" evidence="2">
    <location>
        <begin position="140"/>
        <end position="161"/>
    </location>
</feature>
<proteinExistence type="predicted"/>
<feature type="transmembrane region" description="Helical" evidence="2">
    <location>
        <begin position="107"/>
        <end position="128"/>
    </location>
</feature>
<keyword evidence="2" id="KW-0472">Membrane</keyword>
<dbReference type="KEGG" id="mng:MNEG_2712"/>
<dbReference type="STRING" id="145388.A0A0D2NKC9"/>
<evidence type="ECO:0000313" key="4">
    <source>
        <dbReference type="Proteomes" id="UP000054498"/>
    </source>
</evidence>
<keyword evidence="4" id="KW-1185">Reference proteome</keyword>
<reference evidence="3 4" key="1">
    <citation type="journal article" date="2013" name="BMC Genomics">
        <title>Reconstruction of the lipid metabolism for the microalga Monoraphidium neglectum from its genome sequence reveals characteristics suitable for biofuel production.</title>
        <authorList>
            <person name="Bogen C."/>
            <person name="Al-Dilaimi A."/>
            <person name="Albersmeier A."/>
            <person name="Wichmann J."/>
            <person name="Grundmann M."/>
            <person name="Rupp O."/>
            <person name="Lauersen K.J."/>
            <person name="Blifernez-Klassen O."/>
            <person name="Kalinowski J."/>
            <person name="Goesmann A."/>
            <person name="Mussgnug J.H."/>
            <person name="Kruse O."/>
        </authorList>
    </citation>
    <scope>NUCLEOTIDE SEQUENCE [LARGE SCALE GENOMIC DNA]</scope>
    <source>
        <strain evidence="3 4">SAG 48.87</strain>
    </source>
</reference>
<evidence type="ECO:0000313" key="3">
    <source>
        <dbReference type="EMBL" id="KIZ05246.1"/>
    </source>
</evidence>
<keyword evidence="2" id="KW-1133">Transmembrane helix</keyword>
<dbReference type="EMBL" id="KK100535">
    <property type="protein sequence ID" value="KIZ05246.1"/>
    <property type="molecule type" value="Genomic_DNA"/>
</dbReference>
<evidence type="ECO:0000256" key="2">
    <source>
        <dbReference type="SAM" id="Phobius"/>
    </source>
</evidence>
<feature type="region of interest" description="Disordered" evidence="1">
    <location>
        <begin position="294"/>
        <end position="327"/>
    </location>
</feature>
<feature type="transmembrane region" description="Helical" evidence="2">
    <location>
        <begin position="21"/>
        <end position="43"/>
    </location>
</feature>
<gene>
    <name evidence="3" type="ORF">MNEG_2712</name>
</gene>
<accession>A0A0D2NKC9</accession>
<sequence length="327" mass="34020">MSRARRWLDQHPSTLLRVLEGVVRFLNVALAVAGLVVFAWGAVTLAQIKHMEEPRGGGGSPSPSPPPSPSPKPGPQPPPRLLGGVPGLAPLLSLLPGAPSDGLECPWFVYAFAAVGAATAVAALTALAGTALRSVVLVNLNVLLMCLVLTAQACVGVAAFLDHSWERRLPDIDEAAKAWLAKRLQVVKWVGAGLFLLQLVTLLLSCGLQSAYATAEEAAEDEEEEAAWRRRPLLQGEGRAPTPPWGVLGGPQPAAARGITPPLPGSRDAAAGAATPDPEEAAWRARMQERYGLDTTQFGGAAGAAGQGRQRGGGSSEVRDRGGCVVM</sequence>
<feature type="compositionally biased region" description="Basic and acidic residues" evidence="1">
    <location>
        <begin position="317"/>
        <end position="327"/>
    </location>
</feature>